<accession>A0A3A4AB83</accession>
<evidence type="ECO:0000259" key="1">
    <source>
        <dbReference type="PROSITE" id="PS51186"/>
    </source>
</evidence>
<reference evidence="2 3" key="1">
    <citation type="submission" date="2018-09" db="EMBL/GenBank/DDBJ databases">
        <title>YIM 75507 draft genome.</title>
        <authorList>
            <person name="Tang S."/>
            <person name="Feng Y."/>
        </authorList>
    </citation>
    <scope>NUCLEOTIDE SEQUENCE [LARGE SCALE GENOMIC DNA]</scope>
    <source>
        <strain evidence="2 3">YIM 75507</strain>
    </source>
</reference>
<dbReference type="CDD" id="cd04301">
    <property type="entry name" value="NAT_SF"/>
    <property type="match status" value="1"/>
</dbReference>
<dbReference type="GO" id="GO:1990189">
    <property type="term" value="F:protein N-terminal-serine acetyltransferase activity"/>
    <property type="evidence" value="ECO:0007669"/>
    <property type="project" value="TreeGrafter"/>
</dbReference>
<comment type="caution">
    <text evidence="2">The sequence shown here is derived from an EMBL/GenBank/DDBJ whole genome shotgun (WGS) entry which is preliminary data.</text>
</comment>
<evidence type="ECO:0000313" key="3">
    <source>
        <dbReference type="Proteomes" id="UP000265768"/>
    </source>
</evidence>
<keyword evidence="3" id="KW-1185">Reference proteome</keyword>
<proteinExistence type="predicted"/>
<dbReference type="EMBL" id="QZEY01000021">
    <property type="protein sequence ID" value="RJL22793.1"/>
    <property type="molecule type" value="Genomic_DNA"/>
</dbReference>
<protein>
    <submittedName>
        <fullName evidence="2">N-acetyltransferase</fullName>
    </submittedName>
</protein>
<dbReference type="SUPFAM" id="SSF55729">
    <property type="entry name" value="Acyl-CoA N-acyltransferases (Nat)"/>
    <property type="match status" value="1"/>
</dbReference>
<dbReference type="OrthoDB" id="5293267at2"/>
<dbReference type="PANTHER" id="PTHR43441">
    <property type="entry name" value="RIBOSOMAL-PROTEIN-SERINE ACETYLTRANSFERASE"/>
    <property type="match status" value="1"/>
</dbReference>
<sequence length="192" mass="20310">MSVRDQGTVRVFTPGTVLTTGRLSLRPFEASDAGDVYDAVRGDAEIARWMAWAEGYTPESAREFCERLAHDRPGEQITFAIVPDEDGRLAGAIGLTATGGPGNVPTVEVGYWLAARCRGRGYVTEAVRAVCSYAFSGGMERVVLQAAAGNAASQAVARRCGFTREGLLRRAGLVPGGVADMVLFGLLPGELT</sequence>
<name>A0A3A4AB83_9ACTN</name>
<dbReference type="RefSeq" id="WP_119930884.1">
    <property type="nucleotide sequence ID" value="NZ_QZEY01000021.1"/>
</dbReference>
<dbReference type="InterPro" id="IPR000182">
    <property type="entry name" value="GNAT_dom"/>
</dbReference>
<dbReference type="InterPro" id="IPR016181">
    <property type="entry name" value="Acyl_CoA_acyltransferase"/>
</dbReference>
<dbReference type="Gene3D" id="3.40.630.30">
    <property type="match status" value="1"/>
</dbReference>
<organism evidence="2 3">
    <name type="scientific">Bailinhaonella thermotolerans</name>
    <dbReference type="NCBI Taxonomy" id="1070861"/>
    <lineage>
        <taxon>Bacteria</taxon>
        <taxon>Bacillati</taxon>
        <taxon>Actinomycetota</taxon>
        <taxon>Actinomycetes</taxon>
        <taxon>Streptosporangiales</taxon>
        <taxon>Streptosporangiaceae</taxon>
        <taxon>Bailinhaonella</taxon>
    </lineage>
</organism>
<gene>
    <name evidence="2" type="ORF">D5H75_35005</name>
</gene>
<dbReference type="AlphaFoldDB" id="A0A3A4AB83"/>
<dbReference type="Pfam" id="PF13302">
    <property type="entry name" value="Acetyltransf_3"/>
    <property type="match status" value="1"/>
</dbReference>
<feature type="domain" description="N-acetyltransferase" evidence="1">
    <location>
        <begin position="23"/>
        <end position="189"/>
    </location>
</feature>
<dbReference type="PROSITE" id="PS51186">
    <property type="entry name" value="GNAT"/>
    <property type="match status" value="1"/>
</dbReference>
<dbReference type="Proteomes" id="UP000265768">
    <property type="component" value="Unassembled WGS sequence"/>
</dbReference>
<dbReference type="GO" id="GO:0008999">
    <property type="term" value="F:protein-N-terminal-alanine acetyltransferase activity"/>
    <property type="evidence" value="ECO:0007669"/>
    <property type="project" value="TreeGrafter"/>
</dbReference>
<dbReference type="InterPro" id="IPR051908">
    <property type="entry name" value="Ribosomal_N-acetyltransferase"/>
</dbReference>
<dbReference type="GO" id="GO:0005737">
    <property type="term" value="C:cytoplasm"/>
    <property type="evidence" value="ECO:0007669"/>
    <property type="project" value="TreeGrafter"/>
</dbReference>
<evidence type="ECO:0000313" key="2">
    <source>
        <dbReference type="EMBL" id="RJL22793.1"/>
    </source>
</evidence>
<keyword evidence="2" id="KW-0808">Transferase</keyword>
<dbReference type="PANTHER" id="PTHR43441:SF10">
    <property type="entry name" value="ACETYLTRANSFERASE"/>
    <property type="match status" value="1"/>
</dbReference>